<dbReference type="OrthoDB" id="9811314at2"/>
<feature type="domain" description="Peptidase M16 C-terminal" evidence="4">
    <location>
        <begin position="163"/>
        <end position="338"/>
    </location>
</feature>
<comment type="similarity">
    <text evidence="1">Belongs to the peptidase M16 family.</text>
</comment>
<accession>A0A0A7FUQ7</accession>
<evidence type="ECO:0000256" key="1">
    <source>
        <dbReference type="ARBA" id="ARBA00007261"/>
    </source>
</evidence>
<evidence type="ECO:0000313" key="5">
    <source>
        <dbReference type="EMBL" id="AIY83359.1"/>
    </source>
</evidence>
<evidence type="ECO:0000259" key="4">
    <source>
        <dbReference type="Pfam" id="PF05193"/>
    </source>
</evidence>
<dbReference type="RefSeq" id="WP_039310921.1">
    <property type="nucleotide sequence ID" value="NZ_CP006905.1"/>
</dbReference>
<name>A0A0A7FUQ7_9CLOT</name>
<evidence type="ECO:0000259" key="3">
    <source>
        <dbReference type="Pfam" id="PF00675"/>
    </source>
</evidence>
<dbReference type="InterPro" id="IPR011765">
    <property type="entry name" value="Pept_M16_N"/>
</dbReference>
<dbReference type="PANTHER" id="PTHR11851">
    <property type="entry name" value="METALLOPROTEASE"/>
    <property type="match status" value="1"/>
</dbReference>
<dbReference type="Pfam" id="PF05193">
    <property type="entry name" value="Peptidase_M16_C"/>
    <property type="match status" value="1"/>
</dbReference>
<keyword evidence="2" id="KW-0175">Coiled coil</keyword>
<dbReference type="InterPro" id="IPR050361">
    <property type="entry name" value="MPP/UQCRC_Complex"/>
</dbReference>
<dbReference type="EMBL" id="CP006905">
    <property type="protein sequence ID" value="AIY83359.1"/>
    <property type="molecule type" value="Genomic_DNA"/>
</dbReference>
<protein>
    <submittedName>
        <fullName evidence="5">Peptidase M16 inactive domain protein</fullName>
    </submittedName>
</protein>
<reference evidence="5 6" key="1">
    <citation type="journal article" date="2015" name="Infect. Genet. Evol.">
        <title>Genomic sequences of six botulinum neurotoxin-producing strains representing three clostridial species illustrate the mobility and diversity of botulinum neurotoxin genes.</title>
        <authorList>
            <person name="Smith T.J."/>
            <person name="Hill K.K."/>
            <person name="Xie G."/>
            <person name="Foley B.T."/>
            <person name="Williamson C.H."/>
            <person name="Foster J.T."/>
            <person name="Johnson S.L."/>
            <person name="Chertkov O."/>
            <person name="Teshima H."/>
            <person name="Gibbons H.S."/>
            <person name="Johnsky L.A."/>
            <person name="Karavis M.A."/>
            <person name="Smith L.A."/>
        </authorList>
    </citation>
    <scope>NUCLEOTIDE SEQUENCE [LARGE SCALE GENOMIC DNA]</scope>
    <source>
        <strain evidence="5">Sullivan</strain>
    </source>
</reference>
<dbReference type="KEGG" id="cbv:U729_199"/>
<dbReference type="InterPro" id="IPR011249">
    <property type="entry name" value="Metalloenz_LuxS/M16"/>
</dbReference>
<dbReference type="AlphaFoldDB" id="A0A0A7FUQ7"/>
<feature type="coiled-coil region" evidence="2">
    <location>
        <begin position="110"/>
        <end position="137"/>
    </location>
</feature>
<proteinExistence type="inferred from homology"/>
<dbReference type="Proteomes" id="UP000030635">
    <property type="component" value="Chromosome"/>
</dbReference>
<dbReference type="STRING" id="1561.NPD11_2776"/>
<dbReference type="HOGENOM" id="CLU_009902_3_2_9"/>
<dbReference type="PANTHER" id="PTHR11851:SF49">
    <property type="entry name" value="MITOCHONDRIAL-PROCESSING PEPTIDASE SUBUNIT ALPHA"/>
    <property type="match status" value="1"/>
</dbReference>
<dbReference type="InterPro" id="IPR007863">
    <property type="entry name" value="Peptidase_M16_C"/>
</dbReference>
<dbReference type="SUPFAM" id="SSF63411">
    <property type="entry name" value="LuxS/MPP-like metallohydrolase"/>
    <property type="match status" value="2"/>
</dbReference>
<keyword evidence="6" id="KW-1185">Reference proteome</keyword>
<dbReference type="Gene3D" id="3.30.830.10">
    <property type="entry name" value="Metalloenzyme, LuxS/M16 peptidase-like"/>
    <property type="match status" value="2"/>
</dbReference>
<dbReference type="Pfam" id="PF00675">
    <property type="entry name" value="Peptidase_M16"/>
    <property type="match status" value="1"/>
</dbReference>
<gene>
    <name evidence="5" type="ORF">U729_199</name>
</gene>
<sequence length="402" mass="46722">MKKHILKNGVKLIYKKVTSSLTSICVSLDAGALRDGKNLGIAHVTEHMVYKGTKKRSEEKINKEISEIFGFSNAMTNYPYVIYYGTLLGEDLDKGMDLFSDIIINPVFNKDGFKEEMDVILEELKEWDEELEQYVEDKLFLNSFNERRIKYPIIGTVDSLNSIRLEDVKEFYNKMYFPSNTVISIITSLDFDEVLKTTEKYFGDWNIKRDNLDSIQYEVCNGNKFIENKEGIKTSKVQIVYDISNLSFKEVKALRIFNEYFGEGINSKLFDILRTKNGLVYDVLTRVCHENGIKLYKITFSTSKDKVDKALELIDKCIDEVLVLDNFNDEHIEKLKKSFKLRRLFREEQSIVLAKESSTYETMFLDYNVYVDESEVLDDINSKLILDTAKKVLENSLIQIVK</sequence>
<dbReference type="eggNOG" id="COG0612">
    <property type="taxonomic scope" value="Bacteria"/>
</dbReference>
<dbReference type="GO" id="GO:0046872">
    <property type="term" value="F:metal ion binding"/>
    <property type="evidence" value="ECO:0007669"/>
    <property type="project" value="InterPro"/>
</dbReference>
<feature type="domain" description="Peptidase M16 N-terminal" evidence="3">
    <location>
        <begin position="18"/>
        <end position="156"/>
    </location>
</feature>
<evidence type="ECO:0000313" key="6">
    <source>
        <dbReference type="Proteomes" id="UP000030635"/>
    </source>
</evidence>
<organism evidence="5 6">
    <name type="scientific">Clostridium baratii str. Sullivan</name>
    <dbReference type="NCBI Taxonomy" id="1415775"/>
    <lineage>
        <taxon>Bacteria</taxon>
        <taxon>Bacillati</taxon>
        <taxon>Bacillota</taxon>
        <taxon>Clostridia</taxon>
        <taxon>Eubacteriales</taxon>
        <taxon>Clostridiaceae</taxon>
        <taxon>Clostridium</taxon>
    </lineage>
</organism>
<evidence type="ECO:0000256" key="2">
    <source>
        <dbReference type="SAM" id="Coils"/>
    </source>
</evidence>